<accession>A0A392TH45</accession>
<sequence length="64" mass="6928">MVIRIEKCFSKKVVSVGCCTSSGNATSLSEMFLAERDSLAILRCSSLSLAEFHLGFVTPRCISP</sequence>
<proteinExistence type="predicted"/>
<name>A0A392TH45_9FABA</name>
<dbReference type="AlphaFoldDB" id="A0A392TH45"/>
<reference evidence="1 2" key="1">
    <citation type="journal article" date="2018" name="Front. Plant Sci.">
        <title>Red Clover (Trifolium pratense) and Zigzag Clover (T. medium) - A Picture of Genomic Similarities and Differences.</title>
        <authorList>
            <person name="Dluhosova J."/>
            <person name="Istvanek J."/>
            <person name="Nedelnik J."/>
            <person name="Repkova J."/>
        </authorList>
    </citation>
    <scope>NUCLEOTIDE SEQUENCE [LARGE SCALE GENOMIC DNA]</scope>
    <source>
        <strain evidence="2">cv. 10/8</strain>
        <tissue evidence="1">Leaf</tissue>
    </source>
</reference>
<evidence type="ECO:0000313" key="1">
    <source>
        <dbReference type="EMBL" id="MCI60479.1"/>
    </source>
</evidence>
<evidence type="ECO:0000313" key="2">
    <source>
        <dbReference type="Proteomes" id="UP000265520"/>
    </source>
</evidence>
<dbReference type="Proteomes" id="UP000265520">
    <property type="component" value="Unassembled WGS sequence"/>
</dbReference>
<keyword evidence="2" id="KW-1185">Reference proteome</keyword>
<organism evidence="1 2">
    <name type="scientific">Trifolium medium</name>
    <dbReference type="NCBI Taxonomy" id="97028"/>
    <lineage>
        <taxon>Eukaryota</taxon>
        <taxon>Viridiplantae</taxon>
        <taxon>Streptophyta</taxon>
        <taxon>Embryophyta</taxon>
        <taxon>Tracheophyta</taxon>
        <taxon>Spermatophyta</taxon>
        <taxon>Magnoliopsida</taxon>
        <taxon>eudicotyledons</taxon>
        <taxon>Gunneridae</taxon>
        <taxon>Pentapetalae</taxon>
        <taxon>rosids</taxon>
        <taxon>fabids</taxon>
        <taxon>Fabales</taxon>
        <taxon>Fabaceae</taxon>
        <taxon>Papilionoideae</taxon>
        <taxon>50 kb inversion clade</taxon>
        <taxon>NPAAA clade</taxon>
        <taxon>Hologalegina</taxon>
        <taxon>IRL clade</taxon>
        <taxon>Trifolieae</taxon>
        <taxon>Trifolium</taxon>
    </lineage>
</organism>
<protein>
    <submittedName>
        <fullName evidence="1">Uncharacterized protein</fullName>
    </submittedName>
</protein>
<comment type="caution">
    <text evidence="1">The sequence shown here is derived from an EMBL/GenBank/DDBJ whole genome shotgun (WGS) entry which is preliminary data.</text>
</comment>
<dbReference type="EMBL" id="LXQA010582297">
    <property type="protein sequence ID" value="MCI60479.1"/>
    <property type="molecule type" value="Genomic_DNA"/>
</dbReference>